<dbReference type="Gene3D" id="3.30.930.10">
    <property type="entry name" value="Bira Bifunctional Protein, Domain 2"/>
    <property type="match status" value="1"/>
</dbReference>
<dbReference type="NCBIfam" id="TIGR00458">
    <property type="entry name" value="aspS_nondisc"/>
    <property type="match status" value="1"/>
</dbReference>
<feature type="binding site" evidence="10">
    <location>
        <position position="352"/>
    </location>
    <ligand>
        <name>L-aspartate</name>
        <dbReference type="ChEBI" id="CHEBI:29991"/>
    </ligand>
</feature>
<comment type="catalytic activity">
    <reaction evidence="10">
        <text>tRNA(Asx) + L-aspartate + ATP = L-aspartyl-tRNA(Asx) + AMP + diphosphate</text>
        <dbReference type="Rhea" id="RHEA:18349"/>
        <dbReference type="Rhea" id="RHEA-COMP:9710"/>
        <dbReference type="Rhea" id="RHEA-COMP:9711"/>
        <dbReference type="ChEBI" id="CHEBI:29991"/>
        <dbReference type="ChEBI" id="CHEBI:30616"/>
        <dbReference type="ChEBI" id="CHEBI:33019"/>
        <dbReference type="ChEBI" id="CHEBI:78442"/>
        <dbReference type="ChEBI" id="CHEBI:78516"/>
        <dbReference type="ChEBI" id="CHEBI:456215"/>
        <dbReference type="EC" id="6.1.1.23"/>
    </reaction>
</comment>
<evidence type="ECO:0000256" key="3">
    <source>
        <dbReference type="ARBA" id="ARBA00022490"/>
    </source>
</evidence>
<dbReference type="Proteomes" id="UP000320766">
    <property type="component" value="Unassembled WGS sequence"/>
</dbReference>
<feature type="binding site" evidence="10">
    <location>
        <position position="165"/>
    </location>
    <ligand>
        <name>L-aspartate</name>
        <dbReference type="ChEBI" id="CHEBI:29991"/>
    </ligand>
</feature>
<evidence type="ECO:0000256" key="4">
    <source>
        <dbReference type="ARBA" id="ARBA00022598"/>
    </source>
</evidence>
<dbReference type="GO" id="GO:0005829">
    <property type="term" value="C:cytosol"/>
    <property type="evidence" value="ECO:0007669"/>
    <property type="project" value="TreeGrafter"/>
</dbReference>
<keyword evidence="10" id="KW-0479">Metal-binding</keyword>
<feature type="binding site" evidence="10">
    <location>
        <begin position="209"/>
        <end position="211"/>
    </location>
    <ligand>
        <name>ATP</name>
        <dbReference type="ChEBI" id="CHEBI:30616"/>
    </ligand>
</feature>
<evidence type="ECO:0000256" key="8">
    <source>
        <dbReference type="ARBA" id="ARBA00022917"/>
    </source>
</evidence>
<feature type="binding site" evidence="10">
    <location>
        <position position="349"/>
    </location>
    <ligand>
        <name>Mg(2+)</name>
        <dbReference type="ChEBI" id="CHEBI:18420"/>
        <label>2</label>
    </ligand>
</feature>
<dbReference type="InterPro" id="IPR012340">
    <property type="entry name" value="NA-bd_OB-fold"/>
</dbReference>
<dbReference type="GO" id="GO:0050560">
    <property type="term" value="F:aspartate-tRNA(Asn) ligase activity"/>
    <property type="evidence" value="ECO:0007669"/>
    <property type="project" value="UniProtKB-EC"/>
</dbReference>
<dbReference type="InterPro" id="IPR004365">
    <property type="entry name" value="NA-bd_OB_tRNA"/>
</dbReference>
<dbReference type="GO" id="GO:0000287">
    <property type="term" value="F:magnesium ion binding"/>
    <property type="evidence" value="ECO:0007669"/>
    <property type="project" value="UniProtKB-UniRule"/>
</dbReference>
<evidence type="ECO:0000256" key="5">
    <source>
        <dbReference type="ARBA" id="ARBA00022741"/>
    </source>
</evidence>
<dbReference type="AlphaFoldDB" id="A0A520KVV3"/>
<dbReference type="NCBIfam" id="NF003483">
    <property type="entry name" value="PRK05159.1"/>
    <property type="match status" value="1"/>
</dbReference>
<feature type="domain" description="Aminoacyl-transfer RNA synthetases class-II family profile" evidence="11">
    <location>
        <begin position="132"/>
        <end position="426"/>
    </location>
</feature>
<protein>
    <recommendedName>
        <fullName evidence="10">Aspartate--tRNA(Asp/Asn) ligase</fullName>
        <ecNumber evidence="10">6.1.1.23</ecNumber>
    </recommendedName>
    <alternativeName>
        <fullName evidence="10">Aspartyl-tRNA synthetase</fullName>
        <shortName evidence="10">AspRS</shortName>
    </alternativeName>
    <alternativeName>
        <fullName evidence="10">Non-discriminating aspartyl-tRNA synthetase</fullName>
        <shortName evidence="10">ND-AspRS</shortName>
    </alternativeName>
</protein>
<dbReference type="HAMAP" id="MF_02075">
    <property type="entry name" value="Asp_tRNA_synth_type2"/>
    <property type="match status" value="1"/>
</dbReference>
<keyword evidence="7 10" id="KW-0460">Magnesium</keyword>
<dbReference type="FunFam" id="3.30.930.10:FF:000038">
    <property type="entry name" value="Aspartate--tRNA ligase"/>
    <property type="match status" value="1"/>
</dbReference>
<name>A0A520KVV3_9EURY</name>
<organism evidence="12 13">
    <name type="scientific">Candidatus Methanolliviera hydrocarbonicum</name>
    <dbReference type="NCBI Taxonomy" id="2491085"/>
    <lineage>
        <taxon>Archaea</taxon>
        <taxon>Methanobacteriati</taxon>
        <taxon>Methanobacteriota</taxon>
        <taxon>Candidatus Methanoliparia</taxon>
        <taxon>Candidatus Methanoliparales</taxon>
        <taxon>Candidatus Methanollivieraceae</taxon>
        <taxon>Candidatus Methanolliviera</taxon>
    </lineage>
</organism>
<feature type="binding site" evidence="10">
    <location>
        <position position="352"/>
    </location>
    <ligand>
        <name>Mg(2+)</name>
        <dbReference type="ChEBI" id="CHEBI:18420"/>
        <label>2</label>
    </ligand>
</feature>
<dbReference type="InterPro" id="IPR045864">
    <property type="entry name" value="aa-tRNA-synth_II/BPL/LPL"/>
</dbReference>
<evidence type="ECO:0000313" key="12">
    <source>
        <dbReference type="EMBL" id="RZN68435.1"/>
    </source>
</evidence>
<dbReference type="InterPro" id="IPR006195">
    <property type="entry name" value="aa-tRNA-synth_II"/>
</dbReference>
<evidence type="ECO:0000256" key="1">
    <source>
        <dbReference type="ARBA" id="ARBA00004496"/>
    </source>
</evidence>
<feature type="binding site" evidence="10">
    <location>
        <position position="356"/>
    </location>
    <ligand>
        <name>L-aspartate</name>
        <dbReference type="ChEBI" id="CHEBI:29991"/>
    </ligand>
</feature>
<feature type="region of interest" description="Aspartate" evidence="10">
    <location>
        <begin position="187"/>
        <end position="190"/>
    </location>
</feature>
<comment type="cofactor">
    <cofactor evidence="10">
        <name>Mg(2+)</name>
        <dbReference type="ChEBI" id="CHEBI:18420"/>
    </cofactor>
    <text evidence="10">Binds 3 Mg(2+) cations per subunit. The strongest magnesium site (Mg1) is bound to the beta- and gamma-phosphates of ATP and four water molecules complete its coordination sphere.</text>
</comment>
<comment type="caution">
    <text evidence="10">Lacks conserved residue(s) required for the propagation of feature annotation.</text>
</comment>
<dbReference type="GO" id="GO:0005524">
    <property type="term" value="F:ATP binding"/>
    <property type="evidence" value="ECO:0007669"/>
    <property type="project" value="UniProtKB-UniRule"/>
</dbReference>
<proteinExistence type="inferred from homology"/>
<dbReference type="SUPFAM" id="SSF55681">
    <property type="entry name" value="Class II aaRS and biotin synthetases"/>
    <property type="match status" value="1"/>
</dbReference>
<evidence type="ECO:0000256" key="9">
    <source>
        <dbReference type="ARBA" id="ARBA00023146"/>
    </source>
</evidence>
<dbReference type="CDD" id="cd04316">
    <property type="entry name" value="ND_PkAspRS_like_N"/>
    <property type="match status" value="1"/>
</dbReference>
<dbReference type="GO" id="GO:0006422">
    <property type="term" value="P:aspartyl-tRNA aminoacylation"/>
    <property type="evidence" value="ECO:0007669"/>
    <property type="project" value="UniProtKB-UniRule"/>
</dbReference>
<evidence type="ECO:0000256" key="10">
    <source>
        <dbReference type="HAMAP-Rule" id="MF_02075"/>
    </source>
</evidence>
<feature type="binding site" evidence="10">
    <location>
        <begin position="397"/>
        <end position="400"/>
    </location>
    <ligand>
        <name>ATP</name>
        <dbReference type="ChEBI" id="CHEBI:30616"/>
    </ligand>
</feature>
<dbReference type="PRINTS" id="PR01042">
    <property type="entry name" value="TRNASYNTHASP"/>
</dbReference>
<dbReference type="GO" id="GO:0003723">
    <property type="term" value="F:RNA binding"/>
    <property type="evidence" value="ECO:0007669"/>
    <property type="project" value="TreeGrafter"/>
</dbReference>
<feature type="binding site" evidence="10">
    <location>
        <begin position="217"/>
        <end position="219"/>
    </location>
    <ligand>
        <name>ATP</name>
        <dbReference type="ChEBI" id="CHEBI:30616"/>
    </ligand>
</feature>
<dbReference type="Gene3D" id="2.40.50.140">
    <property type="entry name" value="Nucleic acid-binding proteins"/>
    <property type="match status" value="1"/>
</dbReference>
<dbReference type="Pfam" id="PF01336">
    <property type="entry name" value="tRNA_anti-codon"/>
    <property type="match status" value="1"/>
</dbReference>
<evidence type="ECO:0000259" key="11">
    <source>
        <dbReference type="PROSITE" id="PS50862"/>
    </source>
</evidence>
<comment type="subunit">
    <text evidence="10">Homodimer.</text>
</comment>
<dbReference type="InterPro" id="IPR004364">
    <property type="entry name" value="Aa-tRNA-synt_II"/>
</dbReference>
<dbReference type="SUPFAM" id="SSF50249">
    <property type="entry name" value="Nucleic acid-binding proteins"/>
    <property type="match status" value="1"/>
</dbReference>
<evidence type="ECO:0000256" key="7">
    <source>
        <dbReference type="ARBA" id="ARBA00022842"/>
    </source>
</evidence>
<gene>
    <name evidence="10 12" type="primary">aspS</name>
    <name evidence="12" type="ORF">EF807_05885</name>
</gene>
<sequence length="426" mass="49550">MHSIDISPETKGEVEVTGWIHEIRDLGGITFLLLRDREGITQITLPKRKISKEILEKVKKASRESVLRVKGNVQEDGRAPNGFEILPSSIEILAMAKSPLPLDPTEKVSAEIETRLDQRFLDMRRPRVKAIFMIRSYALRAIREFFYKESFIEVNTPKIVATATEGGTALFPISYFEREAFLNQSPQLYKQMLMSSGFERVFEIGPIFRAEEHSTRRHLNEATSIDMEMSYADDERVMRLLEELIYHTYKYIAKNASRSLRVLEKEIKIPDIPFKRISYDEAIEISDLEWGDDFGALGERKIGESMREHYFIRKWPLEIKPYYTMPCGRNEEGGEILSKSFDLMHPRAELASGSQRVHDHKLLEKQIEERGFSPESFFFYLNTFKYGMPPHAGWGLGLERLLMTMLDLDNIREAVMFPRDRRRLVP</sequence>
<comment type="similarity">
    <text evidence="2 10">Belongs to the class-II aminoacyl-tRNA synthetase family. Type 2 subfamily.</text>
</comment>
<comment type="subcellular location">
    <subcellularLocation>
        <location evidence="1 10">Cytoplasm</location>
    </subcellularLocation>
</comment>
<keyword evidence="6 10" id="KW-0067">ATP-binding</keyword>
<comment type="function">
    <text evidence="10">Aspartyl-tRNA synthetase with relaxed tRNA specificity since it is able to aspartylate not only its cognate tRNA(Asp) but also tRNA(Asn). Reaction proceeds in two steps: L-aspartate is first activated by ATP to form Asp-AMP and then transferred to the acceptor end of tRNA(Asp/Asn).</text>
</comment>
<evidence type="ECO:0000256" key="6">
    <source>
        <dbReference type="ARBA" id="ARBA00022840"/>
    </source>
</evidence>
<dbReference type="InterPro" id="IPR002312">
    <property type="entry name" value="Asp/Asn-tRNA-synth_IIb"/>
</dbReference>
<dbReference type="GO" id="GO:0004815">
    <property type="term" value="F:aspartate-tRNA ligase activity"/>
    <property type="evidence" value="ECO:0007669"/>
    <property type="project" value="UniProtKB-UniRule"/>
</dbReference>
<dbReference type="PROSITE" id="PS50862">
    <property type="entry name" value="AA_TRNA_LIGASE_II"/>
    <property type="match status" value="1"/>
</dbReference>
<comment type="caution">
    <text evidence="12">The sequence shown here is derived from an EMBL/GenBank/DDBJ whole genome shotgun (WGS) entry which is preliminary data.</text>
</comment>
<accession>A0A520KVV3</accession>
<keyword evidence="5 10" id="KW-0547">Nucleotide-binding</keyword>
<dbReference type="GO" id="GO:0017101">
    <property type="term" value="C:aminoacyl-tRNA synthetase multienzyme complex"/>
    <property type="evidence" value="ECO:0007669"/>
    <property type="project" value="TreeGrafter"/>
</dbReference>
<feature type="site" description="Important for tRNA non-discrimination" evidence="10">
    <location>
        <position position="80"/>
    </location>
</feature>
<reference evidence="12 13" key="1">
    <citation type="journal article" date="2019" name="Nat. Microbiol.">
        <title>Wide diversity of methane and short-chain alkane metabolisms in uncultured archaea.</title>
        <authorList>
            <person name="Borrel G."/>
            <person name="Adam P.S."/>
            <person name="McKay L.J."/>
            <person name="Chen L.X."/>
            <person name="Sierra-Garcia I.N."/>
            <person name="Sieber C.M."/>
            <person name="Letourneur Q."/>
            <person name="Ghozlane A."/>
            <person name="Andersen G.L."/>
            <person name="Li W.J."/>
            <person name="Hallam S.J."/>
            <person name="Muyzer G."/>
            <person name="de Oliveira V.M."/>
            <person name="Inskeep W.P."/>
            <person name="Banfield J.F."/>
            <person name="Gribaldo S."/>
        </authorList>
    </citation>
    <scope>NUCLEOTIDE SEQUENCE [LARGE SCALE GENOMIC DNA]</scope>
    <source>
        <strain evidence="12">NM1b</strain>
    </source>
</reference>
<dbReference type="CDD" id="cd00776">
    <property type="entry name" value="AsxRS_core"/>
    <property type="match status" value="1"/>
</dbReference>
<evidence type="ECO:0000313" key="13">
    <source>
        <dbReference type="Proteomes" id="UP000320766"/>
    </source>
</evidence>
<dbReference type="EC" id="6.1.1.23" evidence="10"/>
<keyword evidence="4 10" id="KW-0436">Ligase</keyword>
<dbReference type="PANTHER" id="PTHR43450:SF1">
    <property type="entry name" value="ASPARTATE--TRNA LIGASE, CYTOPLASMIC"/>
    <property type="match status" value="1"/>
</dbReference>
<dbReference type="Pfam" id="PF00152">
    <property type="entry name" value="tRNA-synt_2"/>
    <property type="match status" value="1"/>
</dbReference>
<keyword evidence="9 10" id="KW-0030">Aminoacyl-tRNA synthetase</keyword>
<dbReference type="PANTHER" id="PTHR43450">
    <property type="entry name" value="ASPARTYL-TRNA SYNTHETASE"/>
    <property type="match status" value="1"/>
</dbReference>
<feature type="binding site" evidence="10">
    <location>
        <position position="349"/>
    </location>
    <ligand>
        <name>Mg(2+)</name>
        <dbReference type="ChEBI" id="CHEBI:18420"/>
        <label>3</label>
    </ligand>
</feature>
<feature type="binding site" evidence="10">
    <location>
        <position position="209"/>
    </location>
    <ligand>
        <name>L-aspartate</name>
        <dbReference type="ChEBI" id="CHEBI:29991"/>
    </ligand>
</feature>
<evidence type="ECO:0000256" key="2">
    <source>
        <dbReference type="ARBA" id="ARBA00005312"/>
    </source>
</evidence>
<keyword evidence="3 10" id="KW-0963">Cytoplasm</keyword>
<dbReference type="InterPro" id="IPR004523">
    <property type="entry name" value="Asp-tRNA_synthase_2"/>
</dbReference>
<keyword evidence="8 10" id="KW-0648">Protein biosynthesis</keyword>
<feature type="binding site" evidence="10">
    <location>
        <position position="349"/>
    </location>
    <ligand>
        <name>ATP</name>
        <dbReference type="ChEBI" id="CHEBI:30616"/>
    </ligand>
</feature>
<dbReference type="EMBL" id="RXIL01000107">
    <property type="protein sequence ID" value="RZN68435.1"/>
    <property type="molecule type" value="Genomic_DNA"/>
</dbReference>